<keyword evidence="2" id="KW-0472">Membrane</keyword>
<keyword evidence="2" id="KW-1133">Transmembrane helix</keyword>
<evidence type="ECO:0000313" key="4">
    <source>
        <dbReference type="Proteomes" id="UP001107558"/>
    </source>
</evidence>
<evidence type="ECO:0000313" key="3">
    <source>
        <dbReference type="EMBL" id="KAG5682699.1"/>
    </source>
</evidence>
<proteinExistence type="predicted"/>
<protein>
    <submittedName>
        <fullName evidence="3">Uncharacterized protein</fullName>
    </submittedName>
</protein>
<dbReference type="AlphaFoldDB" id="A0A9J6CM35"/>
<gene>
    <name evidence="3" type="ORF">PVAND_012033</name>
</gene>
<evidence type="ECO:0000256" key="2">
    <source>
        <dbReference type="SAM" id="Phobius"/>
    </source>
</evidence>
<feature type="region of interest" description="Disordered" evidence="1">
    <location>
        <begin position="15"/>
        <end position="39"/>
    </location>
</feature>
<dbReference type="OrthoDB" id="7685256at2759"/>
<dbReference type="EMBL" id="JADBJN010000001">
    <property type="protein sequence ID" value="KAG5682699.1"/>
    <property type="molecule type" value="Genomic_DNA"/>
</dbReference>
<dbReference type="GO" id="GO:0016010">
    <property type="term" value="C:dystrophin-associated glycoprotein complex"/>
    <property type="evidence" value="ECO:0007669"/>
    <property type="project" value="InterPro"/>
</dbReference>
<feature type="compositionally biased region" description="Low complexity" evidence="1">
    <location>
        <begin position="19"/>
        <end position="31"/>
    </location>
</feature>
<reference evidence="3" key="1">
    <citation type="submission" date="2021-03" db="EMBL/GenBank/DDBJ databases">
        <title>Chromosome level genome of the anhydrobiotic midge Polypedilum vanderplanki.</title>
        <authorList>
            <person name="Yoshida Y."/>
            <person name="Kikawada T."/>
            <person name="Gusev O."/>
        </authorList>
    </citation>
    <scope>NUCLEOTIDE SEQUENCE</scope>
    <source>
        <strain evidence="3">NIAS01</strain>
        <tissue evidence="3">Whole body or cell culture</tissue>
    </source>
</reference>
<dbReference type="PANTHER" id="PTHR15260:SF1">
    <property type="entry name" value="SARCOSPAN"/>
    <property type="match status" value="1"/>
</dbReference>
<feature type="compositionally biased region" description="Low complexity" evidence="1">
    <location>
        <begin position="185"/>
        <end position="199"/>
    </location>
</feature>
<sequence>MSSVKNFLRRQVDVNSHLSSSSRINQNQSSSEVDQQRPLSEYDNLQVITTTVNGNGCSNSTLQTHFPLADIKFRFDDLNSTRMSSSMQNSNNIPTNKPQYENVDTVQMRNKLESDQRQVNNDQNDGNAWQRPAISEAKSSFFGLNSTTTQNDDLEKLIEDCANIKIAPNEVQYVNLTNETETAISATSSASGSSSVTATPKSSPTRDDRISSRKNSEGSNRSKSPKFILPEIAPSPSQAVYMSTTVPQNIKGQNIMGRHKPTRNSLRHSRLIVKNFQGMSNSNLLNIKHVWLAKFVLILKIIIGLSLLALSAWITLYSNSTPISQNPAYSGLIIIISSLLGLYLINFKRSRSKFKMNFFYFLKINATVIIILSVFLTTLALIYATFHYISLTSDNKKCFPENIFVNSSSCICVFNVDKEAVLSREVIRNDSQGVMDSNGHIDLPDGGNVVHFRDLSCNELSTWTHILLASMILNFIGLVLAVCYLTQFIFGCKRRKKRNYLTVRNEA</sequence>
<feature type="transmembrane region" description="Helical" evidence="2">
    <location>
        <begin position="358"/>
        <end position="386"/>
    </location>
</feature>
<dbReference type="Proteomes" id="UP001107558">
    <property type="component" value="Chromosome 1"/>
</dbReference>
<dbReference type="PANTHER" id="PTHR15260">
    <property type="entry name" value="SARCOSPAN"/>
    <property type="match status" value="1"/>
</dbReference>
<keyword evidence="2" id="KW-0812">Transmembrane</keyword>
<feature type="compositionally biased region" description="Basic and acidic residues" evidence="1">
    <location>
        <begin position="204"/>
        <end position="216"/>
    </location>
</feature>
<comment type="caution">
    <text evidence="3">The sequence shown here is derived from an EMBL/GenBank/DDBJ whole genome shotgun (WGS) entry which is preliminary data.</text>
</comment>
<name>A0A9J6CM35_POLVA</name>
<organism evidence="3 4">
    <name type="scientific">Polypedilum vanderplanki</name>
    <name type="common">Sleeping chironomid midge</name>
    <dbReference type="NCBI Taxonomy" id="319348"/>
    <lineage>
        <taxon>Eukaryota</taxon>
        <taxon>Metazoa</taxon>
        <taxon>Ecdysozoa</taxon>
        <taxon>Arthropoda</taxon>
        <taxon>Hexapoda</taxon>
        <taxon>Insecta</taxon>
        <taxon>Pterygota</taxon>
        <taxon>Neoptera</taxon>
        <taxon>Endopterygota</taxon>
        <taxon>Diptera</taxon>
        <taxon>Nematocera</taxon>
        <taxon>Chironomoidea</taxon>
        <taxon>Chironomidae</taxon>
        <taxon>Chironominae</taxon>
        <taxon>Polypedilum</taxon>
        <taxon>Polypedilum</taxon>
    </lineage>
</organism>
<dbReference type="InterPro" id="IPR030429">
    <property type="entry name" value="Sarcospan"/>
</dbReference>
<evidence type="ECO:0000256" key="1">
    <source>
        <dbReference type="SAM" id="MobiDB-lite"/>
    </source>
</evidence>
<feature type="transmembrane region" description="Helical" evidence="2">
    <location>
        <begin position="328"/>
        <end position="346"/>
    </location>
</feature>
<dbReference type="GO" id="GO:0042383">
    <property type="term" value="C:sarcolemma"/>
    <property type="evidence" value="ECO:0007669"/>
    <property type="project" value="TreeGrafter"/>
</dbReference>
<feature type="transmembrane region" description="Helical" evidence="2">
    <location>
        <begin position="295"/>
        <end position="316"/>
    </location>
</feature>
<feature type="transmembrane region" description="Helical" evidence="2">
    <location>
        <begin position="466"/>
        <end position="490"/>
    </location>
</feature>
<keyword evidence="4" id="KW-1185">Reference proteome</keyword>
<accession>A0A9J6CM35</accession>
<feature type="region of interest" description="Disordered" evidence="1">
    <location>
        <begin position="185"/>
        <end position="229"/>
    </location>
</feature>